<evidence type="ECO:0000259" key="4">
    <source>
        <dbReference type="SMART" id="SM00906"/>
    </source>
</evidence>
<feature type="region of interest" description="Disordered" evidence="3">
    <location>
        <begin position="529"/>
        <end position="564"/>
    </location>
</feature>
<evidence type="ECO:0000256" key="2">
    <source>
        <dbReference type="ARBA" id="ARBA00023242"/>
    </source>
</evidence>
<dbReference type="CDD" id="cd12148">
    <property type="entry name" value="fungal_TF_MHR"/>
    <property type="match status" value="1"/>
</dbReference>
<dbReference type="AlphaFoldDB" id="A0AAV9XG42"/>
<evidence type="ECO:0000256" key="3">
    <source>
        <dbReference type="SAM" id="MobiDB-lite"/>
    </source>
</evidence>
<evidence type="ECO:0000313" key="5">
    <source>
        <dbReference type="EMBL" id="KAK6541060.1"/>
    </source>
</evidence>
<keyword evidence="2" id="KW-0539">Nucleus</keyword>
<name>A0AAV9XG42_9PEZI</name>
<dbReference type="InterPro" id="IPR007219">
    <property type="entry name" value="XnlR_reg_dom"/>
</dbReference>
<accession>A0AAV9XG42</accession>
<proteinExistence type="predicted"/>
<dbReference type="EMBL" id="JAVHJO010000004">
    <property type="protein sequence ID" value="KAK6541060.1"/>
    <property type="molecule type" value="Genomic_DNA"/>
</dbReference>
<dbReference type="Proteomes" id="UP001365542">
    <property type="component" value="Unassembled WGS sequence"/>
</dbReference>
<dbReference type="InterPro" id="IPR050613">
    <property type="entry name" value="Sec_Metabolite_Reg"/>
</dbReference>
<gene>
    <name evidence="5" type="ORF">TWF694_008438</name>
</gene>
<dbReference type="GO" id="GO:0008270">
    <property type="term" value="F:zinc ion binding"/>
    <property type="evidence" value="ECO:0007669"/>
    <property type="project" value="InterPro"/>
</dbReference>
<reference evidence="5 6" key="1">
    <citation type="submission" date="2019-10" db="EMBL/GenBank/DDBJ databases">
        <authorList>
            <person name="Palmer J.M."/>
        </authorList>
    </citation>
    <scope>NUCLEOTIDE SEQUENCE [LARGE SCALE GENOMIC DNA]</scope>
    <source>
        <strain evidence="5 6">TWF694</strain>
    </source>
</reference>
<dbReference type="SMART" id="SM00906">
    <property type="entry name" value="Fungal_trans"/>
    <property type="match status" value="1"/>
</dbReference>
<dbReference type="PANTHER" id="PTHR31001">
    <property type="entry name" value="UNCHARACTERIZED TRANSCRIPTIONAL REGULATORY PROTEIN"/>
    <property type="match status" value="1"/>
</dbReference>
<feature type="region of interest" description="Disordered" evidence="3">
    <location>
        <begin position="664"/>
        <end position="699"/>
    </location>
</feature>
<feature type="compositionally biased region" description="Polar residues" evidence="3">
    <location>
        <begin position="664"/>
        <end position="690"/>
    </location>
</feature>
<dbReference type="GO" id="GO:0003677">
    <property type="term" value="F:DNA binding"/>
    <property type="evidence" value="ECO:0007669"/>
    <property type="project" value="InterPro"/>
</dbReference>
<evidence type="ECO:0000256" key="1">
    <source>
        <dbReference type="ARBA" id="ARBA00004123"/>
    </source>
</evidence>
<organism evidence="5 6">
    <name type="scientific">Orbilia ellipsospora</name>
    <dbReference type="NCBI Taxonomy" id="2528407"/>
    <lineage>
        <taxon>Eukaryota</taxon>
        <taxon>Fungi</taxon>
        <taxon>Dikarya</taxon>
        <taxon>Ascomycota</taxon>
        <taxon>Pezizomycotina</taxon>
        <taxon>Orbiliomycetes</taxon>
        <taxon>Orbiliales</taxon>
        <taxon>Orbiliaceae</taxon>
        <taxon>Orbilia</taxon>
    </lineage>
</organism>
<evidence type="ECO:0000313" key="6">
    <source>
        <dbReference type="Proteomes" id="UP001365542"/>
    </source>
</evidence>
<feature type="compositionally biased region" description="Polar residues" evidence="3">
    <location>
        <begin position="531"/>
        <end position="556"/>
    </location>
</feature>
<comment type="caution">
    <text evidence="5">The sequence shown here is derived from an EMBL/GenBank/DDBJ whole genome shotgun (WGS) entry which is preliminary data.</text>
</comment>
<comment type="subcellular location">
    <subcellularLocation>
        <location evidence="1">Nucleus</location>
    </subcellularLocation>
</comment>
<protein>
    <recommendedName>
        <fullName evidence="4">Xylanolytic transcriptional activator regulatory domain-containing protein</fullName>
    </recommendedName>
</protein>
<sequence>MTLVGVFNSQLGFMKVEHGKSMYRGSSHWALVLTEIAEVRNYFSAAATREKFDCIAREQEKSKLQSINTCFPFSASRSLSRTEILQYLPSQSVADKLVEHWFDAFDRSYHILHGPTFRKEYTAFWQDPTSPQIELTWIGLLMAILATTMADLMKLGRLSKDPELMGMDSDQYKLPVEHCIITGLNVAKPGLYTIQAMIIYLGWARNKTNQEQMWLYLGLVLRVAQSMGLHRDSRKFEVEIPAYHVEMRRRLWNVLSCMDLLESIRVGLPSIVRAGESDAMLPSNIHDYEFDEDTRVLPPSRPMSEHTPMSYMIAKSKLANVFGRAIQMINQIHPAPHYDDILRLDAEARKVYSSMPDFLKFRPLEESRNDHPALIMQRYGLNILHQKSLLIMHRPYFALRLKNNPRYAPSRRACLESAMTLLNHQYVSWDTQYNQKDKTLYHIDPISPSDFLPAAVIIMIEVWQASADLNNTDGIFTMGRGDHEHMLKVLERACHIYSTFPDYLEVAKAHLVLSHLIEKVKAKFYARNRAEPSSTQSPPDNYSPFNSQPMSTTPEPSSAKDSEHSAAMTLGLLSSGGLSPVGTTSTFSANFTTAPPMAPNVPIPMDTSKTGMTPLYQPASPPNSSVPFSFFSQGMGMIDGQSALGWDEWDNFIQGISTENMNWNIPMSPPNSQGMNSSESNTEASPQWSSLIAPDPGSN</sequence>
<keyword evidence="6" id="KW-1185">Reference proteome</keyword>
<dbReference type="PANTHER" id="PTHR31001:SF49">
    <property type="entry name" value="ZN(II)2CYS6 TRANSCRIPTION FACTOR (EUROFUNG)"/>
    <property type="match status" value="1"/>
</dbReference>
<dbReference type="Pfam" id="PF04082">
    <property type="entry name" value="Fungal_trans"/>
    <property type="match status" value="1"/>
</dbReference>
<dbReference type="GO" id="GO:0006351">
    <property type="term" value="P:DNA-templated transcription"/>
    <property type="evidence" value="ECO:0007669"/>
    <property type="project" value="InterPro"/>
</dbReference>
<dbReference type="GO" id="GO:0005634">
    <property type="term" value="C:nucleus"/>
    <property type="evidence" value="ECO:0007669"/>
    <property type="project" value="UniProtKB-SubCell"/>
</dbReference>
<feature type="domain" description="Xylanolytic transcriptional activator regulatory" evidence="4">
    <location>
        <begin position="213"/>
        <end position="288"/>
    </location>
</feature>